<feature type="transmembrane region" description="Helical" evidence="1">
    <location>
        <begin position="73"/>
        <end position="97"/>
    </location>
</feature>
<keyword evidence="1" id="KW-0472">Membrane</keyword>
<evidence type="ECO:0000313" key="2">
    <source>
        <dbReference type="EMBL" id="OGY91432.1"/>
    </source>
</evidence>
<evidence type="ECO:0000256" key="1">
    <source>
        <dbReference type="SAM" id="Phobius"/>
    </source>
</evidence>
<reference evidence="2 3" key="1">
    <citation type="journal article" date="2016" name="Nat. Commun.">
        <title>Thousands of microbial genomes shed light on interconnected biogeochemical processes in an aquifer system.</title>
        <authorList>
            <person name="Anantharaman K."/>
            <person name="Brown C.T."/>
            <person name="Hug L.A."/>
            <person name="Sharon I."/>
            <person name="Castelle C.J."/>
            <person name="Probst A.J."/>
            <person name="Thomas B.C."/>
            <person name="Singh A."/>
            <person name="Wilkins M.J."/>
            <person name="Karaoz U."/>
            <person name="Brodie E.L."/>
            <person name="Williams K.H."/>
            <person name="Hubbard S.S."/>
            <person name="Banfield J.F."/>
        </authorList>
    </citation>
    <scope>NUCLEOTIDE SEQUENCE [LARGE SCALE GENOMIC DNA]</scope>
</reference>
<feature type="transmembrane region" description="Helical" evidence="1">
    <location>
        <begin position="37"/>
        <end position="61"/>
    </location>
</feature>
<dbReference type="AlphaFoldDB" id="A0A1G2BQN8"/>
<proteinExistence type="predicted"/>
<evidence type="ECO:0000313" key="3">
    <source>
        <dbReference type="Proteomes" id="UP000178109"/>
    </source>
</evidence>
<dbReference type="Proteomes" id="UP000178109">
    <property type="component" value="Unassembled WGS sequence"/>
</dbReference>
<dbReference type="STRING" id="1798553.A3H70_00205"/>
<keyword evidence="1" id="KW-0812">Transmembrane</keyword>
<accession>A0A1G2BQN8</accession>
<comment type="caution">
    <text evidence="2">The sequence shown here is derived from an EMBL/GenBank/DDBJ whole genome shotgun (WGS) entry which is preliminary data.</text>
</comment>
<dbReference type="EMBL" id="MHKO01000047">
    <property type="protein sequence ID" value="OGY91432.1"/>
    <property type="molecule type" value="Genomic_DNA"/>
</dbReference>
<keyword evidence="1" id="KW-1133">Transmembrane helix</keyword>
<name>A0A1G2BQN8_9BACT</name>
<sequence>MKKINKINLAVFVLFVFLPHIIRILCKDFISGSYLNTIQYISLIMSLLGGIFIFFFDLRAYKKKNILYYSNSLILFAVFGLVAALASAFLILLIYSLRKGIGF</sequence>
<feature type="transmembrane region" description="Helical" evidence="1">
    <location>
        <begin position="7"/>
        <end position="25"/>
    </location>
</feature>
<organism evidence="2 3">
    <name type="scientific">Candidatus Komeilibacteria bacterium RIFCSPLOWO2_02_FULL_48_11</name>
    <dbReference type="NCBI Taxonomy" id="1798553"/>
    <lineage>
        <taxon>Bacteria</taxon>
        <taxon>Candidatus Komeiliibacteriota</taxon>
    </lineage>
</organism>
<protein>
    <submittedName>
        <fullName evidence="2">Uncharacterized protein</fullName>
    </submittedName>
</protein>
<gene>
    <name evidence="2" type="ORF">A3H70_00205</name>
</gene>